<proteinExistence type="predicted"/>
<dbReference type="InterPro" id="IPR029063">
    <property type="entry name" value="SAM-dependent_MTases_sf"/>
</dbReference>
<protein>
    <recommendedName>
        <fullName evidence="4">S-adenosyl-L-methionine-dependent methyltransferase</fullName>
    </recommendedName>
</protein>
<dbReference type="SUPFAM" id="SSF53335">
    <property type="entry name" value="S-adenosyl-L-methionine-dependent methyltransferases"/>
    <property type="match status" value="1"/>
</dbReference>
<sequence>MTGSPKEQPAPAAAAATEQITIPESEAGASTPEEPSAAVQEAAVEEDTTAPDQDLEAQAPIVAVDNGSDTDSAYDTDEASRYTESITSSVQAYKFENGRRYHAYHSGAYNFPNDDPEQDRLDMFHHIVLLGCEGKLHLAPIKGEGLRILDIGTGTGIWAIQMGDIFPSAEITGNDLSPIQPTWVPPNVRFLVDDVESEWAESQQYDYIHCRYMAASIKDWPRLVKQCFDNVKPGGWVEFQDYDTACISQDGTMKPDYKVAEMLSLLRGACNTIGRLLDPGPHLKGWVQDAGFENITHRIVPFPVGLWPKERKLKEIGAFMTLQYTEGVDAFTLLPFTGILGWSEDEVKIFNAKVRNDAKDKSIHTMHNFHIVYAQKPLSA</sequence>
<accession>A0ABR4PHY6</accession>
<reference evidence="2 3" key="1">
    <citation type="submission" date="2024-06" db="EMBL/GenBank/DDBJ databases">
        <title>Complete genome of Phlyctema vagabunda strain 19-DSS-EL-015.</title>
        <authorList>
            <person name="Fiorenzani C."/>
        </authorList>
    </citation>
    <scope>NUCLEOTIDE SEQUENCE [LARGE SCALE GENOMIC DNA]</scope>
    <source>
        <strain evidence="2 3">19-DSS-EL-015</strain>
    </source>
</reference>
<feature type="compositionally biased region" description="Low complexity" evidence="1">
    <location>
        <begin position="7"/>
        <end position="24"/>
    </location>
</feature>
<gene>
    <name evidence="2" type="ORF">PVAG01_06757</name>
</gene>
<organism evidence="2 3">
    <name type="scientific">Phlyctema vagabunda</name>
    <dbReference type="NCBI Taxonomy" id="108571"/>
    <lineage>
        <taxon>Eukaryota</taxon>
        <taxon>Fungi</taxon>
        <taxon>Dikarya</taxon>
        <taxon>Ascomycota</taxon>
        <taxon>Pezizomycotina</taxon>
        <taxon>Leotiomycetes</taxon>
        <taxon>Helotiales</taxon>
        <taxon>Dermateaceae</taxon>
        <taxon>Phlyctema</taxon>
    </lineage>
</organism>
<evidence type="ECO:0000256" key="1">
    <source>
        <dbReference type="SAM" id="MobiDB-lite"/>
    </source>
</evidence>
<dbReference type="Gene3D" id="3.40.50.150">
    <property type="entry name" value="Vaccinia Virus protein VP39"/>
    <property type="match status" value="1"/>
</dbReference>
<evidence type="ECO:0000313" key="3">
    <source>
        <dbReference type="Proteomes" id="UP001629113"/>
    </source>
</evidence>
<name>A0ABR4PHY6_9HELO</name>
<dbReference type="PANTHER" id="PTHR43591:SF10">
    <property type="entry name" value="ABC TRANSMEMBRANE TYPE-1 DOMAIN-CONTAINING PROTEIN-RELATED"/>
    <property type="match status" value="1"/>
</dbReference>
<evidence type="ECO:0000313" key="2">
    <source>
        <dbReference type="EMBL" id="KAL3422601.1"/>
    </source>
</evidence>
<dbReference type="Pfam" id="PF13489">
    <property type="entry name" value="Methyltransf_23"/>
    <property type="match status" value="1"/>
</dbReference>
<dbReference type="EMBL" id="JBFCZG010000005">
    <property type="protein sequence ID" value="KAL3422601.1"/>
    <property type="molecule type" value="Genomic_DNA"/>
</dbReference>
<keyword evidence="3" id="KW-1185">Reference proteome</keyword>
<dbReference type="PANTHER" id="PTHR43591">
    <property type="entry name" value="METHYLTRANSFERASE"/>
    <property type="match status" value="1"/>
</dbReference>
<comment type="caution">
    <text evidence="2">The sequence shown here is derived from an EMBL/GenBank/DDBJ whole genome shotgun (WGS) entry which is preliminary data.</text>
</comment>
<dbReference type="Proteomes" id="UP001629113">
    <property type="component" value="Unassembled WGS sequence"/>
</dbReference>
<feature type="region of interest" description="Disordered" evidence="1">
    <location>
        <begin position="1"/>
        <end position="60"/>
    </location>
</feature>
<dbReference type="CDD" id="cd02440">
    <property type="entry name" value="AdoMet_MTases"/>
    <property type="match status" value="1"/>
</dbReference>
<feature type="compositionally biased region" description="Acidic residues" evidence="1">
    <location>
        <begin position="43"/>
        <end position="55"/>
    </location>
</feature>
<evidence type="ECO:0008006" key="4">
    <source>
        <dbReference type="Google" id="ProtNLM"/>
    </source>
</evidence>